<protein>
    <submittedName>
        <fullName evidence="3">Uncharacterized protein LOC111004985</fullName>
    </submittedName>
</protein>
<dbReference type="PANTHER" id="PTHR47576">
    <property type="entry name" value="BRCT DOMAIN DNA REPAIR PROTEIN-RELATED"/>
    <property type="match status" value="1"/>
</dbReference>
<dbReference type="Pfam" id="PF12738">
    <property type="entry name" value="PTCB-BRCT"/>
    <property type="match status" value="1"/>
</dbReference>
<accession>A0A6J1BRV8</accession>
<reference evidence="3" key="1">
    <citation type="submission" date="2025-08" db="UniProtKB">
        <authorList>
            <consortium name="RefSeq"/>
        </authorList>
    </citation>
    <scope>IDENTIFICATION</scope>
    <source>
        <strain evidence="3">OHB3-1</strain>
    </source>
</reference>
<feature type="domain" description="BRCT" evidence="1">
    <location>
        <begin position="199"/>
        <end position="278"/>
    </location>
</feature>
<dbReference type="Proteomes" id="UP000504603">
    <property type="component" value="Unplaced"/>
</dbReference>
<dbReference type="PANTHER" id="PTHR47576:SF2">
    <property type="entry name" value="BRCT DOMAIN DNA REPAIR PROTEIN-RELATED"/>
    <property type="match status" value="1"/>
</dbReference>
<dbReference type="InterPro" id="IPR001357">
    <property type="entry name" value="BRCT_dom"/>
</dbReference>
<dbReference type="InterPro" id="IPR059215">
    <property type="entry name" value="BRCT2_TopBP1-like"/>
</dbReference>
<evidence type="ECO:0000313" key="2">
    <source>
        <dbReference type="Proteomes" id="UP000504603"/>
    </source>
</evidence>
<dbReference type="SMART" id="SM00292">
    <property type="entry name" value="BRCT"/>
    <property type="match status" value="2"/>
</dbReference>
<dbReference type="OrthoDB" id="251770at2759"/>
<dbReference type="RefSeq" id="XP_022132014.1">
    <property type="nucleotide sequence ID" value="XM_022276322.1"/>
</dbReference>
<dbReference type="Pfam" id="PF20415">
    <property type="entry name" value="DUF6699"/>
    <property type="match status" value="1"/>
</dbReference>
<dbReference type="GeneID" id="111004985"/>
<dbReference type="CDD" id="cd17731">
    <property type="entry name" value="BRCT_TopBP1_rpt2_like"/>
    <property type="match status" value="1"/>
</dbReference>
<dbReference type="InterPro" id="IPR036420">
    <property type="entry name" value="BRCT_dom_sf"/>
</dbReference>
<evidence type="ECO:0000259" key="1">
    <source>
        <dbReference type="PROSITE" id="PS50172"/>
    </source>
</evidence>
<keyword evidence="2" id="KW-1185">Reference proteome</keyword>
<dbReference type="CDD" id="cd00027">
    <property type="entry name" value="BRCT"/>
    <property type="match status" value="1"/>
</dbReference>
<feature type="domain" description="BRCT" evidence="1">
    <location>
        <begin position="52"/>
        <end position="144"/>
    </location>
</feature>
<sequence>MGGRTVEVVSSKGCSRLLFGFSSPLSSLGGLQQLESMSPASPSLRSEPVKTRLTGPFSGLVICVTGLSKEARKQVKEATERLGGHYSPNLHPQCSHLVVQSLGGRKFEHAFKHGSRNGLFIVTLGWFVDSVRRNVRLSESLYNIKSLGENSKRLDELNQLVGSSGDGNSCLPVGIHVVEQNGTIGESHLMLPKGDHDRRMDSILSSQSMYIDTDISPELRHKVIEAAKGAGASLVDQWFAGCSTTHVVCERTSIYRYLGHSSNLVTPLWILKTVKEKRAQRLIHMSADLARQISSTLEDFCAENYIETVHRQTEDAGTFRSRATQAEREQIISNAKLGVRKRRGCRMQTCQNPIRPLTPSSLLDSICWSISEPSSSASIYTDTFSSEGVSEHHTPEFFDATGDGKESEASFSNLTRPLSESEKSEVVSKNHYMTILFPVDRFSEMGPSSRTFFSENGFTCLQILDHIYAFYEENMSYHEVEMAIHTDSRHADRLRSVYCSRETTESGYTAFKRIEFLGSRRSFEMLKRVGVDNNSNVYELLIRA</sequence>
<dbReference type="SUPFAM" id="SSF52113">
    <property type="entry name" value="BRCT domain"/>
    <property type="match status" value="2"/>
</dbReference>
<evidence type="ECO:0000313" key="3">
    <source>
        <dbReference type="RefSeq" id="XP_022132014.1"/>
    </source>
</evidence>
<gene>
    <name evidence="3" type="primary">LOC111004985</name>
</gene>
<dbReference type="KEGG" id="mcha:111004985"/>
<proteinExistence type="predicted"/>
<dbReference type="Gene3D" id="3.40.50.10190">
    <property type="entry name" value="BRCT domain"/>
    <property type="match status" value="1"/>
</dbReference>
<organism evidence="2 3">
    <name type="scientific">Momordica charantia</name>
    <name type="common">Bitter gourd</name>
    <name type="synonym">Balsam pear</name>
    <dbReference type="NCBI Taxonomy" id="3673"/>
    <lineage>
        <taxon>Eukaryota</taxon>
        <taxon>Viridiplantae</taxon>
        <taxon>Streptophyta</taxon>
        <taxon>Embryophyta</taxon>
        <taxon>Tracheophyta</taxon>
        <taxon>Spermatophyta</taxon>
        <taxon>Magnoliopsida</taxon>
        <taxon>eudicotyledons</taxon>
        <taxon>Gunneridae</taxon>
        <taxon>Pentapetalae</taxon>
        <taxon>rosids</taxon>
        <taxon>fabids</taxon>
        <taxon>Cucurbitales</taxon>
        <taxon>Cucurbitaceae</taxon>
        <taxon>Momordiceae</taxon>
        <taxon>Momordica</taxon>
    </lineage>
</organism>
<name>A0A6J1BRV8_MOMCH</name>
<dbReference type="InterPro" id="IPR046522">
    <property type="entry name" value="DUF6699"/>
</dbReference>
<dbReference type="PROSITE" id="PS50172">
    <property type="entry name" value="BRCT"/>
    <property type="match status" value="2"/>
</dbReference>
<dbReference type="AlphaFoldDB" id="A0A6J1BRV8"/>